<organism evidence="1">
    <name type="scientific">Arundo donax</name>
    <name type="common">Giant reed</name>
    <name type="synonym">Donax arundinaceus</name>
    <dbReference type="NCBI Taxonomy" id="35708"/>
    <lineage>
        <taxon>Eukaryota</taxon>
        <taxon>Viridiplantae</taxon>
        <taxon>Streptophyta</taxon>
        <taxon>Embryophyta</taxon>
        <taxon>Tracheophyta</taxon>
        <taxon>Spermatophyta</taxon>
        <taxon>Magnoliopsida</taxon>
        <taxon>Liliopsida</taxon>
        <taxon>Poales</taxon>
        <taxon>Poaceae</taxon>
        <taxon>PACMAD clade</taxon>
        <taxon>Arundinoideae</taxon>
        <taxon>Arundineae</taxon>
        <taxon>Arundo</taxon>
    </lineage>
</organism>
<dbReference type="EMBL" id="GBRH01270919">
    <property type="protein sequence ID" value="JAD26976.1"/>
    <property type="molecule type" value="Transcribed_RNA"/>
</dbReference>
<accession>A0A0A8YKU4</accession>
<protein>
    <submittedName>
        <fullName evidence="1">Uncharacterized protein</fullName>
    </submittedName>
</protein>
<reference evidence="1" key="1">
    <citation type="submission" date="2014-09" db="EMBL/GenBank/DDBJ databases">
        <authorList>
            <person name="Magalhaes I.L.F."/>
            <person name="Oliveira U."/>
            <person name="Santos F.R."/>
            <person name="Vidigal T.H.D.A."/>
            <person name="Brescovit A.D."/>
            <person name="Santos A.J."/>
        </authorList>
    </citation>
    <scope>NUCLEOTIDE SEQUENCE</scope>
    <source>
        <tissue evidence="1">Shoot tissue taken approximately 20 cm above the soil surface</tissue>
    </source>
</reference>
<dbReference type="AlphaFoldDB" id="A0A0A8YKU4"/>
<name>A0A0A8YKU4_ARUDO</name>
<evidence type="ECO:0000313" key="1">
    <source>
        <dbReference type="EMBL" id="JAD26976.1"/>
    </source>
</evidence>
<sequence length="21" mass="2536">MINTMRISLYIMPLHFHSSDE</sequence>
<proteinExistence type="predicted"/>
<reference evidence="1" key="2">
    <citation type="journal article" date="2015" name="Data Brief">
        <title>Shoot transcriptome of the giant reed, Arundo donax.</title>
        <authorList>
            <person name="Barrero R.A."/>
            <person name="Guerrero F.D."/>
            <person name="Moolhuijzen P."/>
            <person name="Goolsby J.A."/>
            <person name="Tidwell J."/>
            <person name="Bellgard S.E."/>
            <person name="Bellgard M.I."/>
        </authorList>
    </citation>
    <scope>NUCLEOTIDE SEQUENCE</scope>
    <source>
        <tissue evidence="1">Shoot tissue taken approximately 20 cm above the soil surface</tissue>
    </source>
</reference>